<proteinExistence type="predicted"/>
<dbReference type="RefSeq" id="WP_018623544.1">
    <property type="nucleotide sequence ID" value="NZ_CP140158.1"/>
</dbReference>
<gene>
    <name evidence="4" type="ORF">SR900_01425</name>
</gene>
<dbReference type="Pfam" id="PF03703">
    <property type="entry name" value="bPH_2"/>
    <property type="match status" value="1"/>
</dbReference>
<keyword evidence="2" id="KW-1133">Transmembrane helix</keyword>
<dbReference type="PANTHER" id="PTHR34473">
    <property type="entry name" value="UPF0699 TRANSMEMBRANE PROTEIN YDBS"/>
    <property type="match status" value="1"/>
</dbReference>
<dbReference type="EMBL" id="CP140158">
    <property type="protein sequence ID" value="WQG85555.1"/>
    <property type="molecule type" value="Genomic_DNA"/>
</dbReference>
<evidence type="ECO:0000256" key="2">
    <source>
        <dbReference type="SAM" id="Phobius"/>
    </source>
</evidence>
<feature type="region of interest" description="Disordered" evidence="1">
    <location>
        <begin position="1"/>
        <end position="25"/>
    </location>
</feature>
<keyword evidence="2" id="KW-0812">Transmembrane</keyword>
<feature type="transmembrane region" description="Helical" evidence="2">
    <location>
        <begin position="72"/>
        <end position="92"/>
    </location>
</feature>
<keyword evidence="5" id="KW-1185">Reference proteome</keyword>
<evidence type="ECO:0000259" key="3">
    <source>
        <dbReference type="Pfam" id="PF03703"/>
    </source>
</evidence>
<dbReference type="Proteomes" id="UP001324185">
    <property type="component" value="Chromosome"/>
</dbReference>
<reference evidence="4 5" key="1">
    <citation type="submission" date="2023-11" db="EMBL/GenBank/DDBJ databases">
        <title>MicrobeMod: A computational toolkit for identifying prokaryotic methylation and restriction-modification with nanopore sequencing.</title>
        <authorList>
            <person name="Crits-Christoph A."/>
            <person name="Kang S.C."/>
            <person name="Lee H."/>
            <person name="Ostrov N."/>
        </authorList>
    </citation>
    <scope>NUCLEOTIDE SEQUENCE [LARGE SCALE GENOMIC DNA]</scope>
    <source>
        <strain evidence="4 5">DSMZ 16071</strain>
    </source>
</reference>
<evidence type="ECO:0000256" key="1">
    <source>
        <dbReference type="SAM" id="MobiDB-lite"/>
    </source>
</evidence>
<feature type="compositionally biased region" description="Basic and acidic residues" evidence="1">
    <location>
        <begin position="10"/>
        <end position="22"/>
    </location>
</feature>
<feature type="transmembrane region" description="Helical" evidence="2">
    <location>
        <begin position="45"/>
        <end position="66"/>
    </location>
</feature>
<dbReference type="InterPro" id="IPR005182">
    <property type="entry name" value="YdbS-like_PH"/>
</dbReference>
<name>A0ABZ0X4W3_9GAMM</name>
<accession>A0ABZ0X4W3</accession>
<organism evidence="4 5">
    <name type="scientific">Kangiella aquimarina</name>
    <dbReference type="NCBI Taxonomy" id="261965"/>
    <lineage>
        <taxon>Bacteria</taxon>
        <taxon>Pseudomonadati</taxon>
        <taxon>Pseudomonadota</taxon>
        <taxon>Gammaproteobacteria</taxon>
        <taxon>Kangiellales</taxon>
        <taxon>Kangiellaceae</taxon>
        <taxon>Kangiella</taxon>
    </lineage>
</organism>
<evidence type="ECO:0000313" key="5">
    <source>
        <dbReference type="Proteomes" id="UP001324185"/>
    </source>
</evidence>
<dbReference type="PANTHER" id="PTHR34473:SF2">
    <property type="entry name" value="UPF0699 TRANSMEMBRANE PROTEIN YDBT"/>
    <property type="match status" value="1"/>
</dbReference>
<sequence>MSSVQEQQQDQDKTEAATEQKLPDSSLIEQLPDNKKQLHPDSIKVSRISTALVCLIIAIVPTAIAIFSDNFWLMYIGLAVAAIIFTIGFIWAKKSYDYTWYWLADEGLYIQSGVWWRKKTLIPFNRVQHTDVAQGPLERKYKLGKLVTHTAGTRDASVSLDGILLDTAHKLRSVLQEEGESDAV</sequence>
<feature type="domain" description="YdbS-like PH" evidence="3">
    <location>
        <begin position="98"/>
        <end position="173"/>
    </location>
</feature>
<protein>
    <submittedName>
        <fullName evidence="4">PH domain-containing protein</fullName>
    </submittedName>
</protein>
<evidence type="ECO:0000313" key="4">
    <source>
        <dbReference type="EMBL" id="WQG85555.1"/>
    </source>
</evidence>
<keyword evidence="2" id="KW-0472">Membrane</keyword>